<keyword evidence="9" id="KW-1185">Reference proteome</keyword>
<keyword evidence="3" id="KW-1015">Disulfide bond</keyword>
<organism evidence="8 9">
    <name type="scientific">Phytophthora pseudosyringae</name>
    <dbReference type="NCBI Taxonomy" id="221518"/>
    <lineage>
        <taxon>Eukaryota</taxon>
        <taxon>Sar</taxon>
        <taxon>Stramenopiles</taxon>
        <taxon>Oomycota</taxon>
        <taxon>Peronosporomycetes</taxon>
        <taxon>Peronosporales</taxon>
        <taxon>Peronosporaceae</taxon>
        <taxon>Phytophthora</taxon>
    </lineage>
</organism>
<dbReference type="InterPro" id="IPR028146">
    <property type="entry name" value="PRKCSH_N"/>
</dbReference>
<dbReference type="CDD" id="cd00112">
    <property type="entry name" value="LDLa"/>
    <property type="match status" value="1"/>
</dbReference>
<dbReference type="GO" id="GO:0017177">
    <property type="term" value="C:glucosidase II complex"/>
    <property type="evidence" value="ECO:0007669"/>
    <property type="project" value="TreeGrafter"/>
</dbReference>
<evidence type="ECO:0000256" key="1">
    <source>
        <dbReference type="ARBA" id="ARBA00022729"/>
    </source>
</evidence>
<sequence>MTRLLLVLLVLLLGLLPAPCASSAVQIHGVAPSDQAKYVAAAFSCVVGGKATNVPVGRVNDEFCDCDDGQDEPGTAACSHLISAHFHCENDGFFPGKIHTSRVHDGVCDCCDGSDEEVGGKSPCANTCWARAETFRKEAEDRLEMVKIGFEKRQATINGEVATYFSGEQESETATQKELAGLTLLKDRVAVHKDREELKEKKYRMEVARQKQAEGHASGETSKQRFSDAEEKEAVEALDFEGLDAIRVADDDAPVNSAEDERASEVLDSRRETVKSLIELADGTRIPLADYLRMNHNKQTPTKKLRAPRTAEEMRREDFLGPLFNGGTEGRKKIGLYALRTIGIAISPVRALVELVLFSPRALWSVLSTPESAGSIVSKLPAFPYPSRSIWFRQLGGGSVYDGYSSVTWGARVVWDAPVYAYHYLFPKLDDELKLPVAESLRKVLREIDADIAKLEKEQNEKREAAKLDYGPDRAYFAFKDKCIEKRIEKYEYKFCAFGEVKQDRTKLGKWDGWALRGANESSPAGGNDHTTMKYSKGQKCYKGPERSVLVHLECGKDDEILNVDEPSSCVYEMAIRSPLACTAQVLAKAQEDVAFWTRAH</sequence>
<dbReference type="InterPro" id="IPR039794">
    <property type="entry name" value="Gtb1-like"/>
</dbReference>
<feature type="coiled-coil region" evidence="4">
    <location>
        <begin position="438"/>
        <end position="465"/>
    </location>
</feature>
<evidence type="ECO:0000256" key="5">
    <source>
        <dbReference type="SAM" id="MobiDB-lite"/>
    </source>
</evidence>
<feature type="domain" description="MRH" evidence="7">
    <location>
        <begin position="481"/>
        <end position="584"/>
    </location>
</feature>
<dbReference type="OrthoDB" id="28322at2759"/>
<dbReference type="Pfam" id="PF13015">
    <property type="entry name" value="PRKCSH_1"/>
    <property type="match status" value="1"/>
</dbReference>
<keyword evidence="4" id="KW-0175">Coiled coil</keyword>
<evidence type="ECO:0000313" key="9">
    <source>
        <dbReference type="Proteomes" id="UP000694044"/>
    </source>
</evidence>
<gene>
    <name evidence="8" type="ORF">PHYPSEUDO_012402</name>
</gene>
<name>A0A8T1V9K0_9STRA</name>
<dbReference type="Proteomes" id="UP000694044">
    <property type="component" value="Unassembled WGS sequence"/>
</dbReference>
<accession>A0A8T1V9K0</accession>
<evidence type="ECO:0000256" key="4">
    <source>
        <dbReference type="SAM" id="Coils"/>
    </source>
</evidence>
<feature type="signal peptide" evidence="6">
    <location>
        <begin position="1"/>
        <end position="22"/>
    </location>
</feature>
<dbReference type="Pfam" id="PF12999">
    <property type="entry name" value="PRKCSH-like"/>
    <property type="match status" value="1"/>
</dbReference>
<dbReference type="InterPro" id="IPR002172">
    <property type="entry name" value="LDrepeatLR_classA_rpt"/>
</dbReference>
<dbReference type="EMBL" id="JAGDFM010000599">
    <property type="protein sequence ID" value="KAG7376940.1"/>
    <property type="molecule type" value="Genomic_DNA"/>
</dbReference>
<evidence type="ECO:0000256" key="6">
    <source>
        <dbReference type="SAM" id="SignalP"/>
    </source>
</evidence>
<dbReference type="PANTHER" id="PTHR12630:SF1">
    <property type="entry name" value="GLUCOSIDASE 2 SUBUNIT BETA"/>
    <property type="match status" value="1"/>
</dbReference>
<evidence type="ECO:0000259" key="7">
    <source>
        <dbReference type="PROSITE" id="PS51914"/>
    </source>
</evidence>
<keyword evidence="2" id="KW-0256">Endoplasmic reticulum</keyword>
<protein>
    <recommendedName>
        <fullName evidence="7">MRH domain-containing protein</fullName>
    </recommendedName>
</protein>
<dbReference type="PANTHER" id="PTHR12630">
    <property type="entry name" value="N-LINKED OLIGOSACCHARIDE PROCESSING"/>
    <property type="match status" value="1"/>
</dbReference>
<reference evidence="8" key="1">
    <citation type="submission" date="2021-02" db="EMBL/GenBank/DDBJ databases">
        <authorList>
            <person name="Palmer J.M."/>
        </authorList>
    </citation>
    <scope>NUCLEOTIDE SEQUENCE</scope>
    <source>
        <strain evidence="8">SCRP734</strain>
    </source>
</reference>
<dbReference type="InterPro" id="IPR044865">
    <property type="entry name" value="MRH_dom"/>
</dbReference>
<dbReference type="PROSITE" id="PS51914">
    <property type="entry name" value="MRH"/>
    <property type="match status" value="1"/>
</dbReference>
<evidence type="ECO:0000313" key="8">
    <source>
        <dbReference type="EMBL" id="KAG7376940.1"/>
    </source>
</evidence>
<dbReference type="GO" id="GO:0006491">
    <property type="term" value="P:N-glycan processing"/>
    <property type="evidence" value="ECO:0007669"/>
    <property type="project" value="TreeGrafter"/>
</dbReference>
<evidence type="ECO:0000256" key="2">
    <source>
        <dbReference type="ARBA" id="ARBA00022824"/>
    </source>
</evidence>
<feature type="chain" id="PRO_5035716689" description="MRH domain-containing protein" evidence="6">
    <location>
        <begin position="23"/>
        <end position="601"/>
    </location>
</feature>
<evidence type="ECO:0000256" key="3">
    <source>
        <dbReference type="ARBA" id="ARBA00023157"/>
    </source>
</evidence>
<proteinExistence type="predicted"/>
<dbReference type="AlphaFoldDB" id="A0A8T1V9K0"/>
<keyword evidence="1 6" id="KW-0732">Signal</keyword>
<feature type="region of interest" description="Disordered" evidence="5">
    <location>
        <begin position="208"/>
        <end position="231"/>
    </location>
</feature>
<feature type="compositionally biased region" description="Basic and acidic residues" evidence="5">
    <location>
        <begin position="222"/>
        <end position="231"/>
    </location>
</feature>
<dbReference type="InterPro" id="IPR036607">
    <property type="entry name" value="PRKCSH"/>
</dbReference>
<comment type="caution">
    <text evidence="8">The sequence shown here is derived from an EMBL/GenBank/DDBJ whole genome shotgun (WGS) entry which is preliminary data.</text>
</comment>